<dbReference type="HOGENOM" id="CLU_2136208_0_0_1"/>
<organism>
    <name type="scientific">Ixodes scapularis</name>
    <name type="common">Black-legged tick</name>
    <name type="synonym">Deer tick</name>
    <dbReference type="NCBI Taxonomy" id="6945"/>
    <lineage>
        <taxon>Eukaryota</taxon>
        <taxon>Metazoa</taxon>
        <taxon>Ecdysozoa</taxon>
        <taxon>Arthropoda</taxon>
        <taxon>Chelicerata</taxon>
        <taxon>Arachnida</taxon>
        <taxon>Acari</taxon>
        <taxon>Parasitiformes</taxon>
        <taxon>Ixodida</taxon>
        <taxon>Ixodoidea</taxon>
        <taxon>Ixodidae</taxon>
        <taxon>Ixodinae</taxon>
        <taxon>Ixodes</taxon>
    </lineage>
</organism>
<reference evidence="1 3" key="1">
    <citation type="submission" date="2008-03" db="EMBL/GenBank/DDBJ databases">
        <title>Annotation of Ixodes scapularis.</title>
        <authorList>
            <consortium name="Ixodes scapularis Genome Project Consortium"/>
            <person name="Caler E."/>
            <person name="Hannick L.I."/>
            <person name="Bidwell S."/>
            <person name="Joardar V."/>
            <person name="Thiagarajan M."/>
            <person name="Amedeo P."/>
            <person name="Galinsky K.J."/>
            <person name="Schobel S."/>
            <person name="Inman J."/>
            <person name="Hostetler J."/>
            <person name="Miller J."/>
            <person name="Hammond M."/>
            <person name="Megy K."/>
            <person name="Lawson D."/>
            <person name="Kodira C."/>
            <person name="Sutton G."/>
            <person name="Meyer J."/>
            <person name="Hill C.A."/>
            <person name="Birren B."/>
            <person name="Nene V."/>
            <person name="Collins F."/>
            <person name="Alarcon-Chaidez F."/>
            <person name="Wikel S."/>
            <person name="Strausberg R."/>
        </authorList>
    </citation>
    <scope>NUCLEOTIDE SEQUENCE [LARGE SCALE GENOMIC DNA]</scope>
    <source>
        <strain evidence="3">Wikel</strain>
        <strain evidence="1">Wikel colony</strain>
    </source>
</reference>
<reference evidence="2" key="2">
    <citation type="submission" date="2020-05" db="UniProtKB">
        <authorList>
            <consortium name="EnsemblMetazoa"/>
        </authorList>
    </citation>
    <scope>IDENTIFICATION</scope>
    <source>
        <strain evidence="2">wikel</strain>
    </source>
</reference>
<name>B7PLC9_IXOSC</name>
<evidence type="ECO:0000313" key="1">
    <source>
        <dbReference type="EMBL" id="EEC07401.1"/>
    </source>
</evidence>
<dbReference type="EnsemblMetazoa" id="ISCW006424-RA">
    <property type="protein sequence ID" value="ISCW006424-PA"/>
    <property type="gene ID" value="ISCW006424"/>
</dbReference>
<dbReference type="InParanoid" id="B7PLC9"/>
<dbReference type="EMBL" id="ABJB011013458">
    <property type="status" value="NOT_ANNOTATED_CDS"/>
    <property type="molecule type" value="Genomic_DNA"/>
</dbReference>
<evidence type="ECO:0000313" key="3">
    <source>
        <dbReference type="Proteomes" id="UP000001555"/>
    </source>
</evidence>
<gene>
    <name evidence="1" type="ORF">IscW_ISCW006424</name>
</gene>
<dbReference type="PaxDb" id="6945-B7PLC9"/>
<dbReference type="VEuPathDB" id="VectorBase:ISCI006424"/>
<evidence type="ECO:0000313" key="2">
    <source>
        <dbReference type="EnsemblMetazoa" id="ISCW006424-PA"/>
    </source>
</evidence>
<dbReference type="VEuPathDB" id="VectorBase:ISCW006424"/>
<dbReference type="EMBL" id="DS739825">
    <property type="protein sequence ID" value="EEC07401.1"/>
    <property type="molecule type" value="Genomic_DNA"/>
</dbReference>
<keyword evidence="3" id="KW-1185">Reference proteome</keyword>
<proteinExistence type="predicted"/>
<sequence>MGAKRAARSGLPAPSSVLLRASPPFCFVCVNPFRSNKRTVHAPLFMSRRSPTLEQLSGDKVRQHVRQNEKKRLARTRDRGLYFLNFSQLERGCKNCTWGTSLGLSDGLFHTKL</sequence>
<accession>B7PLC9</accession>
<dbReference type="Proteomes" id="UP000001555">
    <property type="component" value="Unassembled WGS sequence"/>
</dbReference>
<dbReference type="AlphaFoldDB" id="B7PLC9"/>
<protein>
    <submittedName>
        <fullName evidence="1 2">Uncharacterized protein</fullName>
    </submittedName>
</protein>